<evidence type="ECO:0000256" key="4">
    <source>
        <dbReference type="ARBA" id="ARBA00022490"/>
    </source>
</evidence>
<evidence type="ECO:0000256" key="9">
    <source>
        <dbReference type="ARBA" id="ARBA00045518"/>
    </source>
</evidence>
<keyword evidence="8" id="KW-0687">Ribonucleoprotein</keyword>
<evidence type="ECO:0000256" key="3">
    <source>
        <dbReference type="ARBA" id="ARBA00008910"/>
    </source>
</evidence>
<dbReference type="InterPro" id="IPR002778">
    <property type="entry name" value="Signal_recog_particle_SRP19"/>
</dbReference>
<comment type="subcellular location">
    <subcellularLocation>
        <location evidence="1">Cytoplasm</location>
    </subcellularLocation>
    <subcellularLocation>
        <location evidence="2">Nucleus</location>
        <location evidence="2">Nucleolus</location>
    </subcellularLocation>
</comment>
<accession>A0A2R5LIA4</accession>
<dbReference type="FunFam" id="3.30.56.30:FF:000002">
    <property type="entry name" value="Signal recognition particle 19kDa"/>
    <property type="match status" value="1"/>
</dbReference>
<dbReference type="GO" id="GO:0008312">
    <property type="term" value="F:7S RNA binding"/>
    <property type="evidence" value="ECO:0007669"/>
    <property type="project" value="InterPro"/>
</dbReference>
<evidence type="ECO:0000256" key="1">
    <source>
        <dbReference type="ARBA" id="ARBA00004496"/>
    </source>
</evidence>
<dbReference type="SUPFAM" id="SSF69695">
    <property type="entry name" value="SRP19"/>
    <property type="match status" value="1"/>
</dbReference>
<evidence type="ECO:0000256" key="2">
    <source>
        <dbReference type="ARBA" id="ARBA00004604"/>
    </source>
</evidence>
<reference evidence="11" key="1">
    <citation type="submission" date="2018-03" db="EMBL/GenBank/DDBJ databases">
        <title>The relapsing fever spirochete Borrelia turicatae persists in the highly oxidative environment of its soft-bodied tick vector.</title>
        <authorList>
            <person name="Bourret T.J."/>
            <person name="Boyle W.K."/>
            <person name="Valenzuela J.G."/>
            <person name="Oliveira F."/>
            <person name="Lopez J.E."/>
        </authorList>
    </citation>
    <scope>NUCLEOTIDE SEQUENCE</scope>
    <source>
        <strain evidence="11">Kansas strain/isolate</strain>
        <tissue evidence="11">Salivary glands</tissue>
    </source>
</reference>
<comment type="similarity">
    <text evidence="3">Belongs to the SRP19 family.</text>
</comment>
<dbReference type="Gene3D" id="3.30.56.30">
    <property type="entry name" value="Signal recognition particle, SRP19-like subunit"/>
    <property type="match status" value="1"/>
</dbReference>
<dbReference type="InterPro" id="IPR036521">
    <property type="entry name" value="SRP19-like_sf"/>
</dbReference>
<evidence type="ECO:0000256" key="7">
    <source>
        <dbReference type="ARBA" id="ARBA00023242"/>
    </source>
</evidence>
<comment type="function">
    <text evidence="9">Component of the signal recognition particle (SRP) complex, a ribonucleoprotein complex that mediates the cotranslational targeting of secretory and membrane proteins to the endoplasmic reticulum (ER). Binds directly to 7SL RNA. Mediates binding of SRP54 to the SRP complex.</text>
</comment>
<evidence type="ECO:0000256" key="10">
    <source>
        <dbReference type="SAM" id="MobiDB-lite"/>
    </source>
</evidence>
<organism evidence="11">
    <name type="scientific">Ornithodoros turicata</name>
    <dbReference type="NCBI Taxonomy" id="34597"/>
    <lineage>
        <taxon>Eukaryota</taxon>
        <taxon>Metazoa</taxon>
        <taxon>Ecdysozoa</taxon>
        <taxon>Arthropoda</taxon>
        <taxon>Chelicerata</taxon>
        <taxon>Arachnida</taxon>
        <taxon>Acari</taxon>
        <taxon>Parasitiformes</taxon>
        <taxon>Ixodida</taxon>
        <taxon>Ixodoidea</taxon>
        <taxon>Argasidae</taxon>
        <taxon>Ornithodorinae</taxon>
        <taxon>Ornithodoros</taxon>
    </lineage>
</organism>
<evidence type="ECO:0000256" key="6">
    <source>
        <dbReference type="ARBA" id="ARBA00023135"/>
    </source>
</evidence>
<name>A0A2R5LIA4_9ACAR</name>
<protein>
    <submittedName>
        <fullName evidence="11">Putative signal recognition particle protein 19</fullName>
    </submittedName>
</protein>
<dbReference type="Pfam" id="PF01922">
    <property type="entry name" value="SRP19"/>
    <property type="match status" value="1"/>
</dbReference>
<keyword evidence="6" id="KW-0733">Signal recognition particle</keyword>
<dbReference type="EMBL" id="GGLE01005115">
    <property type="protein sequence ID" value="MBY09241.1"/>
    <property type="molecule type" value="Transcribed_RNA"/>
</dbReference>
<dbReference type="AlphaFoldDB" id="A0A2R5LIA4"/>
<dbReference type="GO" id="GO:0006617">
    <property type="term" value="P:SRP-dependent cotranslational protein targeting to membrane, signal sequence recognition"/>
    <property type="evidence" value="ECO:0007669"/>
    <property type="project" value="TreeGrafter"/>
</dbReference>
<keyword evidence="5" id="KW-0694">RNA-binding</keyword>
<evidence type="ECO:0000313" key="11">
    <source>
        <dbReference type="EMBL" id="MBY09241.1"/>
    </source>
</evidence>
<evidence type="ECO:0000256" key="5">
    <source>
        <dbReference type="ARBA" id="ARBA00022884"/>
    </source>
</evidence>
<keyword evidence="4" id="KW-0963">Cytoplasm</keyword>
<proteinExistence type="inferred from homology"/>
<evidence type="ECO:0000256" key="8">
    <source>
        <dbReference type="ARBA" id="ARBA00023274"/>
    </source>
</evidence>
<dbReference type="PANTHER" id="PTHR17453">
    <property type="entry name" value="SIGNAL RECOGNITION PARTICLE 19 KD PROTEIN"/>
    <property type="match status" value="1"/>
</dbReference>
<dbReference type="GO" id="GO:0005786">
    <property type="term" value="C:signal recognition particle, endoplasmic reticulum targeting"/>
    <property type="evidence" value="ECO:0007669"/>
    <property type="project" value="UniProtKB-KW"/>
</dbReference>
<dbReference type="PANTHER" id="PTHR17453:SF0">
    <property type="entry name" value="SIGNAL RECOGNITION PARTICLE 19 KDA PROTEIN"/>
    <property type="match status" value="1"/>
</dbReference>
<feature type="region of interest" description="Disordered" evidence="10">
    <location>
        <begin position="119"/>
        <end position="152"/>
    </location>
</feature>
<sequence>MAAAYFASRNHSERERWISIYPAYINSKKTIAEGRRLPRDKCVENPTYQEIRDVLDSKGFQVGVENKLYPREQNKDSVMFRGRIRVQLKNDDSTPVNANYPTRKALMMCVCEMIPKLKSRTQRQGGGDSTQGQAAQASKKGGGGKGNKKGKR</sequence>
<dbReference type="GO" id="GO:0005730">
    <property type="term" value="C:nucleolus"/>
    <property type="evidence" value="ECO:0007669"/>
    <property type="project" value="UniProtKB-SubCell"/>
</dbReference>
<keyword evidence="7" id="KW-0539">Nucleus</keyword>